<keyword evidence="1" id="KW-0285">Flavoprotein</keyword>
<sequence length="346" mass="36019">MTRRLALGISISPTWLRAERWRSADSRVEELFELAPFSDLARDAEAAGFDVLFAPDAGHLDPDVLDRSPGFSTLDSHTLVSALAAVTQRIGLVPTVQTTFASPYDTARRIMSLHRISGGRAGWNAVTSLGGHENHGIATPPASEERYDRARRFVETVHALWESYPAGAIVADRASGRFAHGVGRVDAHGVAGPLPVEAHASGHPPLFQAGGSPAGVAFAGSAADAVFGMAGDLDAALAQRSALRDAAERAGRDPDAVRFLPGLSVGGAGGAHWTLAGDGAAIADGIARFADAGAIDGFIALPASWTAMRVLFDEVAPRLVERGMAWGASGPLALRGRLGMDTAAPR</sequence>
<dbReference type="PANTHER" id="PTHR30011">
    <property type="entry name" value="ALKANESULFONATE MONOOXYGENASE-RELATED"/>
    <property type="match status" value="1"/>
</dbReference>
<dbReference type="Gene3D" id="3.20.20.30">
    <property type="entry name" value="Luciferase-like domain"/>
    <property type="match status" value="1"/>
</dbReference>
<feature type="domain" description="Luciferase-like" evidence="6">
    <location>
        <begin position="30"/>
        <end position="264"/>
    </location>
</feature>
<dbReference type="EMBL" id="BAABKO010000004">
    <property type="protein sequence ID" value="GAA4777058.1"/>
    <property type="molecule type" value="Genomic_DNA"/>
</dbReference>
<evidence type="ECO:0000259" key="6">
    <source>
        <dbReference type="Pfam" id="PF00296"/>
    </source>
</evidence>
<evidence type="ECO:0000313" key="8">
    <source>
        <dbReference type="Proteomes" id="UP001501645"/>
    </source>
</evidence>
<accession>A0ABP9AAR2</accession>
<protein>
    <recommendedName>
        <fullName evidence="6">Luciferase-like domain-containing protein</fullName>
    </recommendedName>
</protein>
<evidence type="ECO:0000256" key="1">
    <source>
        <dbReference type="ARBA" id="ARBA00022630"/>
    </source>
</evidence>
<dbReference type="PANTHER" id="PTHR30011:SF16">
    <property type="entry name" value="C2H2 FINGER DOMAIN TRANSCRIPTION FACTOR (EUROFUNG)-RELATED"/>
    <property type="match status" value="1"/>
</dbReference>
<evidence type="ECO:0000256" key="2">
    <source>
        <dbReference type="ARBA" id="ARBA00022643"/>
    </source>
</evidence>
<organism evidence="7 8">
    <name type="scientific">Microbacterium gilvum</name>
    <dbReference type="NCBI Taxonomy" id="1336204"/>
    <lineage>
        <taxon>Bacteria</taxon>
        <taxon>Bacillati</taxon>
        <taxon>Actinomycetota</taxon>
        <taxon>Actinomycetes</taxon>
        <taxon>Micrococcales</taxon>
        <taxon>Microbacteriaceae</taxon>
        <taxon>Microbacterium</taxon>
    </lineage>
</organism>
<dbReference type="InterPro" id="IPR036661">
    <property type="entry name" value="Luciferase-like_sf"/>
</dbReference>
<evidence type="ECO:0000313" key="7">
    <source>
        <dbReference type="EMBL" id="GAA4777058.1"/>
    </source>
</evidence>
<dbReference type="InterPro" id="IPR011251">
    <property type="entry name" value="Luciferase-like_dom"/>
</dbReference>
<gene>
    <name evidence="7" type="ORF">GCM10023351_22260</name>
</gene>
<comment type="caution">
    <text evidence="7">The sequence shown here is derived from an EMBL/GenBank/DDBJ whole genome shotgun (WGS) entry which is preliminary data.</text>
</comment>
<dbReference type="Pfam" id="PF00296">
    <property type="entry name" value="Bac_luciferase"/>
    <property type="match status" value="1"/>
</dbReference>
<evidence type="ECO:0000256" key="5">
    <source>
        <dbReference type="ARBA" id="ARBA00033748"/>
    </source>
</evidence>
<dbReference type="SUPFAM" id="SSF51679">
    <property type="entry name" value="Bacterial luciferase-like"/>
    <property type="match status" value="1"/>
</dbReference>
<keyword evidence="3" id="KW-0560">Oxidoreductase</keyword>
<proteinExistence type="inferred from homology"/>
<comment type="similarity">
    <text evidence="5">Belongs to the NtaA/SnaA/DszA monooxygenase family.</text>
</comment>
<dbReference type="RefSeq" id="WP_345439150.1">
    <property type="nucleotide sequence ID" value="NZ_BAABKO010000004.1"/>
</dbReference>
<dbReference type="InterPro" id="IPR016215">
    <property type="entry name" value="NTA_MOA"/>
</dbReference>
<dbReference type="Proteomes" id="UP001501645">
    <property type="component" value="Unassembled WGS sequence"/>
</dbReference>
<evidence type="ECO:0000256" key="4">
    <source>
        <dbReference type="ARBA" id="ARBA00023033"/>
    </source>
</evidence>
<evidence type="ECO:0000256" key="3">
    <source>
        <dbReference type="ARBA" id="ARBA00023002"/>
    </source>
</evidence>
<dbReference type="InterPro" id="IPR051260">
    <property type="entry name" value="Diverse_substr_monoxygenases"/>
</dbReference>
<reference evidence="8" key="1">
    <citation type="journal article" date="2019" name="Int. J. Syst. Evol. Microbiol.">
        <title>The Global Catalogue of Microorganisms (GCM) 10K type strain sequencing project: providing services to taxonomists for standard genome sequencing and annotation.</title>
        <authorList>
            <consortium name="The Broad Institute Genomics Platform"/>
            <consortium name="The Broad Institute Genome Sequencing Center for Infectious Disease"/>
            <person name="Wu L."/>
            <person name="Ma J."/>
        </authorList>
    </citation>
    <scope>NUCLEOTIDE SEQUENCE [LARGE SCALE GENOMIC DNA]</scope>
    <source>
        <strain evidence="8">JCM 18537</strain>
    </source>
</reference>
<dbReference type="PIRSF" id="PIRSF000337">
    <property type="entry name" value="NTA_MOA"/>
    <property type="match status" value="1"/>
</dbReference>
<keyword evidence="2" id="KW-0288">FMN</keyword>
<keyword evidence="8" id="KW-1185">Reference proteome</keyword>
<keyword evidence="4" id="KW-0503">Monooxygenase</keyword>
<name>A0ABP9AAR2_9MICO</name>